<keyword evidence="1" id="KW-0472">Membrane</keyword>
<dbReference type="EMBL" id="UINC01013080">
    <property type="protein sequence ID" value="SVA56728.1"/>
    <property type="molecule type" value="Genomic_DNA"/>
</dbReference>
<gene>
    <name evidence="2" type="ORF">METZ01_LOCUS109582</name>
</gene>
<feature type="transmembrane region" description="Helical" evidence="1">
    <location>
        <begin position="166"/>
        <end position="185"/>
    </location>
</feature>
<dbReference type="AlphaFoldDB" id="A0A381WWU2"/>
<feature type="transmembrane region" description="Helical" evidence="1">
    <location>
        <begin position="39"/>
        <end position="64"/>
    </location>
</feature>
<keyword evidence="1" id="KW-0812">Transmembrane</keyword>
<protein>
    <recommendedName>
        <fullName evidence="3">Steroid 5-alpha reductase C-terminal domain-containing protein</fullName>
    </recommendedName>
</protein>
<feature type="transmembrane region" description="Helical" evidence="1">
    <location>
        <begin position="7"/>
        <end position="27"/>
    </location>
</feature>
<proteinExistence type="predicted"/>
<reference evidence="2" key="1">
    <citation type="submission" date="2018-05" db="EMBL/GenBank/DDBJ databases">
        <authorList>
            <person name="Lanie J.A."/>
            <person name="Ng W.-L."/>
            <person name="Kazmierczak K.M."/>
            <person name="Andrzejewski T.M."/>
            <person name="Davidsen T.M."/>
            <person name="Wayne K.J."/>
            <person name="Tettelin H."/>
            <person name="Glass J.I."/>
            <person name="Rusch D."/>
            <person name="Podicherti R."/>
            <person name="Tsui H.-C.T."/>
            <person name="Winkler M.E."/>
        </authorList>
    </citation>
    <scope>NUCLEOTIDE SEQUENCE</scope>
</reference>
<evidence type="ECO:0000256" key="1">
    <source>
        <dbReference type="SAM" id="Phobius"/>
    </source>
</evidence>
<accession>A0A381WWU2</accession>
<sequence>MENKLGFFFRGQIWHLGGTIVLFYIGAQFVDLESNTNTLIGLSALSWFMIAMSIPLIHQAYVWICWRSELCWKSITNTIGFKGYVILFFILIISRLSAIVLCFVDYGSLYTPGWFAWILAIIIFIPGAYTMYSVKKYFGFLRAAGADHFDPKYRDMPFEKRGIFKWTPNAMYVFAIGIPFAFATATGSQSMFIVAIYTYISIWLHYFFTEKEDFKIIYGSN</sequence>
<keyword evidence="1" id="KW-1133">Transmembrane helix</keyword>
<name>A0A381WWU2_9ZZZZ</name>
<feature type="transmembrane region" description="Helical" evidence="1">
    <location>
        <begin position="191"/>
        <end position="208"/>
    </location>
</feature>
<organism evidence="2">
    <name type="scientific">marine metagenome</name>
    <dbReference type="NCBI Taxonomy" id="408172"/>
    <lineage>
        <taxon>unclassified sequences</taxon>
        <taxon>metagenomes</taxon>
        <taxon>ecological metagenomes</taxon>
    </lineage>
</organism>
<feature type="transmembrane region" description="Helical" evidence="1">
    <location>
        <begin position="84"/>
        <end position="108"/>
    </location>
</feature>
<evidence type="ECO:0008006" key="3">
    <source>
        <dbReference type="Google" id="ProtNLM"/>
    </source>
</evidence>
<feature type="transmembrane region" description="Helical" evidence="1">
    <location>
        <begin position="114"/>
        <end position="132"/>
    </location>
</feature>
<evidence type="ECO:0000313" key="2">
    <source>
        <dbReference type="EMBL" id="SVA56728.1"/>
    </source>
</evidence>